<dbReference type="GO" id="GO:0005829">
    <property type="term" value="C:cytosol"/>
    <property type="evidence" value="ECO:0007669"/>
    <property type="project" value="TreeGrafter"/>
</dbReference>
<organism evidence="3 4">
    <name type="scientific">Candidatus Marsarchaeota G1 archaeon OSP_C</name>
    <dbReference type="NCBI Taxonomy" id="1978154"/>
    <lineage>
        <taxon>Archaea</taxon>
        <taxon>Candidatus Marsarchaeota</taxon>
        <taxon>Candidatus Marsarchaeota group 1</taxon>
    </lineage>
</organism>
<dbReference type="GO" id="GO:0017168">
    <property type="term" value="F:5-oxoprolinase (ATP-hydrolyzing) activity"/>
    <property type="evidence" value="ECO:0007669"/>
    <property type="project" value="TreeGrafter"/>
</dbReference>
<protein>
    <recommendedName>
        <fullName evidence="5">Hydantoinase A/oxoprolinase domain-containing protein</fullName>
    </recommendedName>
</protein>
<gene>
    <name evidence="3" type="ORF">B9Q00_09870</name>
</gene>
<dbReference type="Pfam" id="PF01968">
    <property type="entry name" value="Hydantoinase_A"/>
    <property type="match status" value="1"/>
</dbReference>
<dbReference type="PANTHER" id="PTHR11365">
    <property type="entry name" value="5-OXOPROLINASE RELATED"/>
    <property type="match status" value="1"/>
</dbReference>
<proteinExistence type="predicted"/>
<dbReference type="Pfam" id="PF00107">
    <property type="entry name" value="ADH_zinc_N"/>
    <property type="match status" value="1"/>
</dbReference>
<dbReference type="SUPFAM" id="SSF51735">
    <property type="entry name" value="NAD(P)-binding Rossmann-fold domains"/>
    <property type="match status" value="1"/>
</dbReference>
<dbReference type="Gene3D" id="3.40.50.720">
    <property type="entry name" value="NAD(P)-binding Rossmann-like Domain"/>
    <property type="match status" value="1"/>
</dbReference>
<dbReference type="InterPro" id="IPR013149">
    <property type="entry name" value="ADH-like_C"/>
</dbReference>
<dbReference type="GO" id="GO:0006749">
    <property type="term" value="P:glutathione metabolic process"/>
    <property type="evidence" value="ECO:0007669"/>
    <property type="project" value="TreeGrafter"/>
</dbReference>
<accession>A0A2R6AL20</accession>
<evidence type="ECO:0000313" key="3">
    <source>
        <dbReference type="EMBL" id="PSN87041.1"/>
    </source>
</evidence>
<sequence>MSSNGGTLTLNTASRLPVLMIESGPAAGVVAACGIAKTVKIPNVISFDMGGTTAKACLIQNYQPNTVDGFEVGGEMQHSKTFYSGGSLTLGVSGYPVMVPTLDLAEVGTGGGSIAYVDMGGVIRVGPKSAGANPGPACYGKGGEEPTVTDANVVLGRLNRETFLGGTMKIYYELAKKAVTQKIAKPLGLSVIEASYGILKIAVANMVNAIRLVSVQRGYNPNNFQFRPKKLYKLTNLFVFCFTIMAFRRSLLVVGLFDWKLKLASELGATHTINSHEIKDVKKEIKSLYQEGVDACALTVVTKDTIVQSLGSTIKGGYVSIFAGVPKDSVYTTLDPNIIHYNEISLIGSSGYTYEDFRIAFKIAINNESKLSRLVPHRFRLDDIHDAITAWEDKERSLKILLKR</sequence>
<dbReference type="InterPro" id="IPR036291">
    <property type="entry name" value="NAD(P)-bd_dom_sf"/>
</dbReference>
<dbReference type="EMBL" id="NEXB01000089">
    <property type="protein sequence ID" value="PSN87041.1"/>
    <property type="molecule type" value="Genomic_DNA"/>
</dbReference>
<evidence type="ECO:0000259" key="2">
    <source>
        <dbReference type="Pfam" id="PF01968"/>
    </source>
</evidence>
<dbReference type="InterPro" id="IPR045079">
    <property type="entry name" value="Oxoprolinase-like"/>
</dbReference>
<evidence type="ECO:0000313" key="4">
    <source>
        <dbReference type="Proteomes" id="UP000241473"/>
    </source>
</evidence>
<comment type="caution">
    <text evidence="3">The sequence shown here is derived from an EMBL/GenBank/DDBJ whole genome shotgun (WGS) entry which is preliminary data.</text>
</comment>
<dbReference type="InterPro" id="IPR002821">
    <property type="entry name" value="Hydantoinase_A"/>
</dbReference>
<dbReference type="PANTHER" id="PTHR11365:SF23">
    <property type="entry name" value="HYPOTHETICAL 5-OXOPROLINASE (EUROFUNG)-RELATED"/>
    <property type="match status" value="1"/>
</dbReference>
<dbReference type="Gene3D" id="3.90.180.10">
    <property type="entry name" value="Medium-chain alcohol dehydrogenases, catalytic domain"/>
    <property type="match status" value="1"/>
</dbReference>
<evidence type="ECO:0000259" key="1">
    <source>
        <dbReference type="Pfam" id="PF00107"/>
    </source>
</evidence>
<name>A0A2R6AL20_9ARCH</name>
<dbReference type="Proteomes" id="UP000241473">
    <property type="component" value="Unassembled WGS sequence"/>
</dbReference>
<feature type="domain" description="Hydantoinase A/oxoprolinase" evidence="2">
    <location>
        <begin position="1"/>
        <end position="225"/>
    </location>
</feature>
<reference evidence="3 4" key="1">
    <citation type="submission" date="2017-04" db="EMBL/GenBank/DDBJ databases">
        <title>Novel microbial lineages endemic to geothermal iron-oxide mats fill important gaps in the evolutionary history of Archaea.</title>
        <authorList>
            <person name="Jay Z.J."/>
            <person name="Beam J.P."/>
            <person name="Dlakic M."/>
            <person name="Rusch D.B."/>
            <person name="Kozubal M.A."/>
            <person name="Inskeep W.P."/>
        </authorList>
    </citation>
    <scope>NUCLEOTIDE SEQUENCE [LARGE SCALE GENOMIC DNA]</scope>
    <source>
        <strain evidence="3">OSP_C</strain>
    </source>
</reference>
<dbReference type="AlphaFoldDB" id="A0A2R6AL20"/>
<feature type="domain" description="Alcohol dehydrogenase-like C-terminal" evidence="1">
    <location>
        <begin position="253"/>
        <end position="362"/>
    </location>
</feature>
<evidence type="ECO:0008006" key="5">
    <source>
        <dbReference type="Google" id="ProtNLM"/>
    </source>
</evidence>